<dbReference type="SUPFAM" id="SSF161098">
    <property type="entry name" value="MetI-like"/>
    <property type="match status" value="1"/>
</dbReference>
<evidence type="ECO:0000256" key="3">
    <source>
        <dbReference type="ARBA" id="ARBA00022475"/>
    </source>
</evidence>
<feature type="transmembrane region" description="Helical" evidence="7">
    <location>
        <begin position="140"/>
        <end position="162"/>
    </location>
</feature>
<dbReference type="InterPro" id="IPR000515">
    <property type="entry name" value="MetI-like"/>
</dbReference>
<comment type="subcellular location">
    <subcellularLocation>
        <location evidence="1 7">Cell membrane</location>
        <topology evidence="1 7">Multi-pass membrane protein</topology>
    </subcellularLocation>
</comment>
<proteinExistence type="inferred from homology"/>
<dbReference type="GO" id="GO:0055085">
    <property type="term" value="P:transmembrane transport"/>
    <property type="evidence" value="ECO:0007669"/>
    <property type="project" value="InterPro"/>
</dbReference>
<keyword evidence="2 7" id="KW-0813">Transport</keyword>
<name>A0A564SDA9_9FIRM</name>
<organism evidence="9 10">
    <name type="scientific">Blautia obeum</name>
    <dbReference type="NCBI Taxonomy" id="40520"/>
    <lineage>
        <taxon>Bacteria</taxon>
        <taxon>Bacillati</taxon>
        <taxon>Bacillota</taxon>
        <taxon>Clostridia</taxon>
        <taxon>Lachnospirales</taxon>
        <taxon>Lachnospiraceae</taxon>
        <taxon>Blautia</taxon>
    </lineage>
</organism>
<feature type="transmembrane region" description="Helical" evidence="7">
    <location>
        <begin position="74"/>
        <end position="95"/>
    </location>
</feature>
<gene>
    <name evidence="9" type="primary">araQ_1</name>
    <name evidence="9" type="ORF">ROSSTS7063_00461</name>
</gene>
<feature type="transmembrane region" description="Helical" evidence="7">
    <location>
        <begin position="183"/>
        <end position="205"/>
    </location>
</feature>
<dbReference type="CDD" id="cd06261">
    <property type="entry name" value="TM_PBP2"/>
    <property type="match status" value="1"/>
</dbReference>
<dbReference type="Proteomes" id="UP000409147">
    <property type="component" value="Unassembled WGS sequence"/>
</dbReference>
<reference evidence="9 10" key="1">
    <citation type="submission" date="2019-07" db="EMBL/GenBank/DDBJ databases">
        <authorList>
            <person name="Hibberd C M."/>
            <person name="Gehrig L. J."/>
            <person name="Chang H.-W."/>
            <person name="Venkatesh S."/>
        </authorList>
    </citation>
    <scope>NUCLEOTIDE SEQUENCE [LARGE SCALE GENOMIC DNA]</scope>
    <source>
        <strain evidence="9">Ruminococcus_obeum_SSTS_Bg7063</strain>
    </source>
</reference>
<evidence type="ECO:0000256" key="7">
    <source>
        <dbReference type="RuleBase" id="RU363032"/>
    </source>
</evidence>
<feature type="transmembrane region" description="Helical" evidence="7">
    <location>
        <begin position="12"/>
        <end position="35"/>
    </location>
</feature>
<dbReference type="PANTHER" id="PTHR32243">
    <property type="entry name" value="MALTOSE TRANSPORT SYSTEM PERMEASE-RELATED"/>
    <property type="match status" value="1"/>
</dbReference>
<dbReference type="Gene3D" id="1.10.3720.10">
    <property type="entry name" value="MetI-like"/>
    <property type="match status" value="1"/>
</dbReference>
<dbReference type="EMBL" id="CABHNB010000006">
    <property type="protein sequence ID" value="VUW92763.1"/>
    <property type="molecule type" value="Genomic_DNA"/>
</dbReference>
<dbReference type="InterPro" id="IPR050901">
    <property type="entry name" value="BP-dep_ABC_trans_perm"/>
</dbReference>
<evidence type="ECO:0000256" key="1">
    <source>
        <dbReference type="ARBA" id="ARBA00004651"/>
    </source>
</evidence>
<evidence type="ECO:0000313" key="10">
    <source>
        <dbReference type="Proteomes" id="UP000409147"/>
    </source>
</evidence>
<dbReference type="Pfam" id="PF00528">
    <property type="entry name" value="BPD_transp_1"/>
    <property type="match status" value="1"/>
</dbReference>
<feature type="transmembrane region" description="Helical" evidence="7">
    <location>
        <begin position="241"/>
        <end position="261"/>
    </location>
</feature>
<keyword evidence="6 7" id="KW-0472">Membrane</keyword>
<dbReference type="PROSITE" id="PS50928">
    <property type="entry name" value="ABC_TM1"/>
    <property type="match status" value="1"/>
</dbReference>
<dbReference type="RefSeq" id="WP_144368324.1">
    <property type="nucleotide sequence ID" value="NZ_CABHNB010000006.1"/>
</dbReference>
<evidence type="ECO:0000256" key="4">
    <source>
        <dbReference type="ARBA" id="ARBA00022692"/>
    </source>
</evidence>
<protein>
    <submittedName>
        <fullName evidence="9">L-arabinose transport system permease protein AraQ</fullName>
    </submittedName>
</protein>
<feature type="transmembrane region" description="Helical" evidence="7">
    <location>
        <begin position="107"/>
        <end position="128"/>
    </location>
</feature>
<evidence type="ECO:0000256" key="2">
    <source>
        <dbReference type="ARBA" id="ARBA00022448"/>
    </source>
</evidence>
<evidence type="ECO:0000313" key="9">
    <source>
        <dbReference type="EMBL" id="VUW92763.1"/>
    </source>
</evidence>
<evidence type="ECO:0000256" key="6">
    <source>
        <dbReference type="ARBA" id="ARBA00023136"/>
    </source>
</evidence>
<dbReference type="GO" id="GO:0005886">
    <property type="term" value="C:plasma membrane"/>
    <property type="evidence" value="ECO:0007669"/>
    <property type="project" value="UniProtKB-SubCell"/>
</dbReference>
<keyword evidence="10" id="KW-1185">Reference proteome</keyword>
<dbReference type="InterPro" id="IPR035906">
    <property type="entry name" value="MetI-like_sf"/>
</dbReference>
<keyword evidence="4 7" id="KW-0812">Transmembrane</keyword>
<keyword evidence="5 7" id="KW-1133">Transmembrane helix</keyword>
<keyword evidence="3" id="KW-1003">Cell membrane</keyword>
<dbReference type="PANTHER" id="PTHR32243:SF24">
    <property type="entry name" value="DIACETYLCHITOBIOSE UPTAKE SYSTEM PERMEASE PROTEIN NGCG"/>
    <property type="match status" value="1"/>
</dbReference>
<evidence type="ECO:0000259" key="8">
    <source>
        <dbReference type="PROSITE" id="PS50928"/>
    </source>
</evidence>
<sequence>MKTRRNISNGLILIPKIFLVAVFIMPFYIAIVYALKSPEETMKTGLAFPKHIYWANFTEAIEVSNFWTAAKNSLIITVVSVILLMVVCSMAAYVIARNMRSKFFQSFYYVFLAAMMLPFQVVMLPLYVQLKDTGLLNTRIGMILTICGFQLAYNIFVYVGFIRNIPLEMEEAAYIDGAGKFYTFWKIVFPLMKPIVSSTLILNALSVWNEFQIPLIIAQKPEVRTIPLTQYFFFGQYSIKLNMAFAAFVLAMIPILVLYFVMQKHIIGGVMAGAVKG</sequence>
<accession>A0A564SDA9</accession>
<dbReference type="AlphaFoldDB" id="A0A564SDA9"/>
<comment type="similarity">
    <text evidence="7">Belongs to the binding-protein-dependent transport system permease family.</text>
</comment>
<evidence type="ECO:0000256" key="5">
    <source>
        <dbReference type="ARBA" id="ARBA00022989"/>
    </source>
</evidence>
<feature type="domain" description="ABC transmembrane type-1" evidence="8">
    <location>
        <begin position="70"/>
        <end position="262"/>
    </location>
</feature>